<accession>A0A803NJC1</accession>
<dbReference type="Proteomes" id="UP000596661">
    <property type="component" value="Chromosome 1"/>
</dbReference>
<dbReference type="AlphaFoldDB" id="A0A803NJC1"/>
<dbReference type="EnsemblPlants" id="evm.model.01.1998">
    <property type="protein sequence ID" value="cds.evm.model.01.1998"/>
    <property type="gene ID" value="evm.TU.01.1998"/>
</dbReference>
<keyword evidence="2" id="KW-1185">Reference proteome</keyword>
<evidence type="ECO:0000313" key="2">
    <source>
        <dbReference type="Proteomes" id="UP000596661"/>
    </source>
</evidence>
<protein>
    <submittedName>
        <fullName evidence="1">Uncharacterized protein</fullName>
    </submittedName>
</protein>
<dbReference type="EMBL" id="UZAU01000056">
    <property type="status" value="NOT_ANNOTATED_CDS"/>
    <property type="molecule type" value="Genomic_DNA"/>
</dbReference>
<name>A0A803NJC1_CANSA</name>
<organism evidence="1 2">
    <name type="scientific">Cannabis sativa</name>
    <name type="common">Hemp</name>
    <name type="synonym">Marijuana</name>
    <dbReference type="NCBI Taxonomy" id="3483"/>
    <lineage>
        <taxon>Eukaryota</taxon>
        <taxon>Viridiplantae</taxon>
        <taxon>Streptophyta</taxon>
        <taxon>Embryophyta</taxon>
        <taxon>Tracheophyta</taxon>
        <taxon>Spermatophyta</taxon>
        <taxon>Magnoliopsida</taxon>
        <taxon>eudicotyledons</taxon>
        <taxon>Gunneridae</taxon>
        <taxon>Pentapetalae</taxon>
        <taxon>rosids</taxon>
        <taxon>fabids</taxon>
        <taxon>Rosales</taxon>
        <taxon>Cannabaceae</taxon>
        <taxon>Cannabis</taxon>
    </lineage>
</organism>
<proteinExistence type="predicted"/>
<dbReference type="Gramene" id="evm.model.01.1998">
    <property type="protein sequence ID" value="cds.evm.model.01.1998"/>
    <property type="gene ID" value="evm.TU.01.1998"/>
</dbReference>
<sequence length="180" mass="20087">MASSSTVPTDLEDSYLKIQLEEEEEGVLLCDLVEDVGQPIDVRWCLVGKFLTSRLIDFLSMQHTMASLWQPGKAQPQRKNKLIGERWLRTGTTADSQLFDGGENAINVPVITPTRNQGLKEKTIVVGADFVMDCMDQGIGLNKESAFDQGIDVLNAHNVIIEDNFQSESMTVVDSKRRRT</sequence>
<reference evidence="1" key="2">
    <citation type="submission" date="2021-03" db="UniProtKB">
        <authorList>
            <consortium name="EnsemblPlants"/>
        </authorList>
    </citation>
    <scope>IDENTIFICATION</scope>
</reference>
<evidence type="ECO:0000313" key="1">
    <source>
        <dbReference type="EnsemblPlants" id="cds.evm.model.01.1998"/>
    </source>
</evidence>
<reference evidence="1" key="1">
    <citation type="submission" date="2018-11" db="EMBL/GenBank/DDBJ databases">
        <authorList>
            <person name="Grassa J C."/>
        </authorList>
    </citation>
    <scope>NUCLEOTIDE SEQUENCE [LARGE SCALE GENOMIC DNA]</scope>
</reference>